<feature type="compositionally biased region" description="Basic and acidic residues" evidence="1">
    <location>
        <begin position="375"/>
        <end position="386"/>
    </location>
</feature>
<dbReference type="EMBL" id="ML769744">
    <property type="protein sequence ID" value="KAE9388433.1"/>
    <property type="molecule type" value="Genomic_DNA"/>
</dbReference>
<sequence length="979" mass="107881">MPSRYDDSGYSDVVNVANNHYWNCYGNSSNDDVFNIVNRSKKIHGSESYNSDRFCVTGASACAGTNDFKPNSHWAGNNNVQFERLNVASTTLESPIRSSQSGDFFQLCATAQSTSQKALREISKFREMLANANITRSTPPGDVPYRNVRGIDGDWQPSYGWTGTKPCSHPRTPGGEYSPPGDSLTPLVFSSPTPAPLPHLPLSPTPSPRVQEIGNTQFPDQGIKNRAGNNVNVYNIVKPSHFHDSVPQDASRIIPQLDSSQAERPYVHSERFGAAPVAPYSQIGLKTQFGKTPSHFHDLVPHDASGIVENTLQLDCSRADTQYVHAEHFGVTPVTHNSQIGLKPQFGNSSQLCASAHETSLHDVSHIMKNSSQLDRSRAEHPDVPPERSGVAIAPPNSWIGLKTQFGNSSRLCAFAHKTSLHVPHVMKNSSELDRSRAERPHVPPERSGMLDHSQADPQYVQTERFGAAPAAPNSQIGSNTQFGQSSSCENDLVTHNAPRIVQNQFQLDYSRAGPFYVHTERIGVASATPVSPFGLTQTDIFLQQCGEAQAASQRALRELRQFTDTLAKANMPGFNPGSCNEPDVKSTSTVTVTSCHMTRLGMYSYPEPGVLFKQNTSPERIRARINSGGQCPCGDDPRENVRDTDGDHWADIAQTGLRPSCHPRSSDGEISPPDVSLTLPVSSSPPPTPVPPPYVDPHPESIQEERPSKRDWMDRVAVQQLRDRDLQEIGDSQFPDQGIIFNIDGYPVDRLLDSGKDPPSRNCGGQIRHKLQRISETHGASSKRVQHSRASFFSLREGEGQCRNTLAHSTSQVRGIKNPLKHDSPEDWVRYIQMYPNQCPTGIKYDHDDHTLTRNVHGWLLVSNHAPVIAAGTSKVKQNRFTLQTAELFTTPGLYASITGCDETNIVSNISTSPYTGEIDNATLNDVALFYASQGITIEMGKDITVFAFQWLTMFHTMDPSLGCELRATRDRVLHSRF</sequence>
<feature type="region of interest" description="Disordered" evidence="1">
    <location>
        <begin position="626"/>
        <end position="711"/>
    </location>
</feature>
<name>A0A6A4GSQ2_9AGAR</name>
<feature type="region of interest" description="Disordered" evidence="1">
    <location>
        <begin position="470"/>
        <end position="491"/>
    </location>
</feature>
<feature type="compositionally biased region" description="Basic and acidic residues" evidence="1">
    <location>
        <begin position="698"/>
        <end position="711"/>
    </location>
</feature>
<organism evidence="2 3">
    <name type="scientific">Gymnopus androsaceus JB14</name>
    <dbReference type="NCBI Taxonomy" id="1447944"/>
    <lineage>
        <taxon>Eukaryota</taxon>
        <taxon>Fungi</taxon>
        <taxon>Dikarya</taxon>
        <taxon>Basidiomycota</taxon>
        <taxon>Agaricomycotina</taxon>
        <taxon>Agaricomycetes</taxon>
        <taxon>Agaricomycetidae</taxon>
        <taxon>Agaricales</taxon>
        <taxon>Marasmiineae</taxon>
        <taxon>Omphalotaceae</taxon>
        <taxon>Gymnopus</taxon>
    </lineage>
</organism>
<feature type="region of interest" description="Disordered" evidence="1">
    <location>
        <begin position="426"/>
        <end position="454"/>
    </location>
</feature>
<feature type="region of interest" description="Disordered" evidence="1">
    <location>
        <begin position="161"/>
        <end position="198"/>
    </location>
</feature>
<gene>
    <name evidence="2" type="ORF">BT96DRAFT_1004193</name>
</gene>
<feature type="compositionally biased region" description="Basic and acidic residues" evidence="1">
    <location>
        <begin position="636"/>
        <end position="651"/>
    </location>
</feature>
<feature type="compositionally biased region" description="Low complexity" evidence="1">
    <location>
        <begin position="672"/>
        <end position="683"/>
    </location>
</feature>
<feature type="compositionally biased region" description="Basic and acidic residues" evidence="1">
    <location>
        <begin position="431"/>
        <end position="445"/>
    </location>
</feature>
<evidence type="ECO:0000256" key="1">
    <source>
        <dbReference type="SAM" id="MobiDB-lite"/>
    </source>
</evidence>
<protein>
    <submittedName>
        <fullName evidence="2">Uncharacterized protein</fullName>
    </submittedName>
</protein>
<reference evidence="2" key="1">
    <citation type="journal article" date="2019" name="Environ. Microbiol.">
        <title>Fungal ecological strategies reflected in gene transcription - a case study of two litter decomposers.</title>
        <authorList>
            <person name="Barbi F."/>
            <person name="Kohler A."/>
            <person name="Barry K."/>
            <person name="Baskaran P."/>
            <person name="Daum C."/>
            <person name="Fauchery L."/>
            <person name="Ihrmark K."/>
            <person name="Kuo A."/>
            <person name="LaButti K."/>
            <person name="Lipzen A."/>
            <person name="Morin E."/>
            <person name="Grigoriev I.V."/>
            <person name="Henrissat B."/>
            <person name="Lindahl B."/>
            <person name="Martin F."/>
        </authorList>
    </citation>
    <scope>NUCLEOTIDE SEQUENCE</scope>
    <source>
        <strain evidence="2">JB14</strain>
    </source>
</reference>
<proteinExistence type="predicted"/>
<evidence type="ECO:0000313" key="3">
    <source>
        <dbReference type="Proteomes" id="UP000799118"/>
    </source>
</evidence>
<dbReference type="OrthoDB" id="3129342at2759"/>
<dbReference type="AlphaFoldDB" id="A0A6A4GSQ2"/>
<accession>A0A6A4GSQ2</accession>
<feature type="compositionally biased region" description="Polar residues" evidence="1">
    <location>
        <begin position="473"/>
        <end position="490"/>
    </location>
</feature>
<evidence type="ECO:0000313" key="2">
    <source>
        <dbReference type="EMBL" id="KAE9388433.1"/>
    </source>
</evidence>
<keyword evidence="3" id="KW-1185">Reference proteome</keyword>
<feature type="compositionally biased region" description="Pro residues" evidence="1">
    <location>
        <begin position="684"/>
        <end position="697"/>
    </location>
</feature>
<dbReference type="Proteomes" id="UP000799118">
    <property type="component" value="Unassembled WGS sequence"/>
</dbReference>
<feature type="region of interest" description="Disordered" evidence="1">
    <location>
        <begin position="371"/>
        <end position="392"/>
    </location>
</feature>